<feature type="chain" id="PRO_5035297094" description="limulus clotting factor C" evidence="13">
    <location>
        <begin position="36"/>
        <end position="346"/>
    </location>
</feature>
<dbReference type="InterPro" id="IPR001254">
    <property type="entry name" value="Trypsin_dom"/>
</dbReference>
<dbReference type="PROSITE" id="PS00135">
    <property type="entry name" value="TRYPSIN_SER"/>
    <property type="match status" value="1"/>
</dbReference>
<evidence type="ECO:0000256" key="4">
    <source>
        <dbReference type="ARBA" id="ARBA00022670"/>
    </source>
</evidence>
<feature type="domain" description="Peptidase S1" evidence="14">
    <location>
        <begin position="40"/>
        <end position="266"/>
    </location>
</feature>
<dbReference type="EC" id="3.4.21.84" evidence="11"/>
<evidence type="ECO:0000256" key="9">
    <source>
        <dbReference type="ARBA" id="ARBA00023157"/>
    </source>
</evidence>
<dbReference type="Proteomes" id="UP000708208">
    <property type="component" value="Unassembled WGS sequence"/>
</dbReference>
<feature type="signal peptide" evidence="13">
    <location>
        <begin position="1"/>
        <end position="35"/>
    </location>
</feature>
<keyword evidence="4 12" id="KW-0645">Protease</keyword>
<keyword evidence="8 12" id="KW-0720">Serine protease</keyword>
<evidence type="ECO:0000256" key="7">
    <source>
        <dbReference type="ARBA" id="ARBA00022820"/>
    </source>
</evidence>
<dbReference type="CDD" id="cd00190">
    <property type="entry name" value="Tryp_SPc"/>
    <property type="match status" value="1"/>
</dbReference>
<evidence type="ECO:0000256" key="2">
    <source>
        <dbReference type="ARBA" id="ARBA00022525"/>
    </source>
</evidence>
<dbReference type="GO" id="GO:0006508">
    <property type="term" value="P:proteolysis"/>
    <property type="evidence" value="ECO:0007669"/>
    <property type="project" value="UniProtKB-KW"/>
</dbReference>
<evidence type="ECO:0000256" key="11">
    <source>
        <dbReference type="ARBA" id="ARBA00066707"/>
    </source>
</evidence>
<dbReference type="PANTHER" id="PTHR24264:SF65">
    <property type="entry name" value="SRCR DOMAIN-CONTAINING PROTEIN"/>
    <property type="match status" value="1"/>
</dbReference>
<dbReference type="GO" id="GO:0005615">
    <property type="term" value="C:extracellular space"/>
    <property type="evidence" value="ECO:0007669"/>
    <property type="project" value="TreeGrafter"/>
</dbReference>
<keyword evidence="16" id="KW-1185">Reference proteome</keyword>
<evidence type="ECO:0000256" key="1">
    <source>
        <dbReference type="ARBA" id="ARBA00004613"/>
    </source>
</evidence>
<keyword evidence="9" id="KW-1015">Disulfide bond</keyword>
<protein>
    <recommendedName>
        <fullName evidence="11">limulus clotting factor C</fullName>
        <ecNumber evidence="11">3.4.21.84</ecNumber>
    </recommendedName>
</protein>
<dbReference type="FunFam" id="2.40.10.10:FF:000120">
    <property type="entry name" value="Putative serine protease"/>
    <property type="match status" value="1"/>
</dbReference>
<comment type="caution">
    <text evidence="15">The sequence shown here is derived from an EMBL/GenBank/DDBJ whole genome shotgun (WGS) entry which is preliminary data.</text>
</comment>
<sequence>MVFKTRTSNLSLLPDFAQISLVLILCFALCNSGAAENGKIVGGHEAPKNGYPSAVPLYYLAYPGCAATIVHQEWLVSAAHCVSGTVGHHTFTAGDHNLAIREDTEQNVTAIEAYAHKQFNRSTFHNDIALFKISPPLQLNKYVQKAVMPSPDFNPKGIATPVGWGATENQSISVVLMEVDVPLITNEECREAYPEKIFDSSICAVAIEGGKDACKGDSGGPLYFKQDGKQILIGIVSNGRGCGNKKYPGVYTRVSKFLGWMKEITGIDFTAPGDNSRGKVGTGGNRKGKIITILAESVCNQYQQYLKDKKILTPVKKMPQSSRTKPGWLVWKKCSARSCNSFKFVH</sequence>
<evidence type="ECO:0000313" key="16">
    <source>
        <dbReference type="Proteomes" id="UP000708208"/>
    </source>
</evidence>
<keyword evidence="3" id="KW-0768">Sushi</keyword>
<accession>A0A8J2L9E4</accession>
<keyword evidence="6 12" id="KW-0378">Hydrolase</keyword>
<evidence type="ECO:0000256" key="12">
    <source>
        <dbReference type="RuleBase" id="RU363034"/>
    </source>
</evidence>
<comment type="catalytic activity">
    <reaction evidence="10">
        <text>Selective cleavage of 103-Arg-|-Ser-104 and 124-Ile-|-Ile-125 bonds in Limulus clotting factor B to form activated factor B. Cleavage of -Pro-Arg-|-Xaa- bonds in synthetic substrates.</text>
        <dbReference type="EC" id="3.4.21.84"/>
    </reaction>
</comment>
<evidence type="ECO:0000256" key="10">
    <source>
        <dbReference type="ARBA" id="ARBA00052079"/>
    </source>
</evidence>
<dbReference type="PROSITE" id="PS50240">
    <property type="entry name" value="TRYPSIN_DOM"/>
    <property type="match status" value="1"/>
</dbReference>
<dbReference type="InterPro" id="IPR018114">
    <property type="entry name" value="TRYPSIN_HIS"/>
</dbReference>
<dbReference type="PANTHER" id="PTHR24264">
    <property type="entry name" value="TRYPSIN-RELATED"/>
    <property type="match status" value="1"/>
</dbReference>
<dbReference type="GO" id="GO:0004252">
    <property type="term" value="F:serine-type endopeptidase activity"/>
    <property type="evidence" value="ECO:0007669"/>
    <property type="project" value="InterPro"/>
</dbReference>
<dbReference type="GO" id="GO:0042381">
    <property type="term" value="P:hemolymph coagulation"/>
    <property type="evidence" value="ECO:0007669"/>
    <property type="project" value="UniProtKB-KW"/>
</dbReference>
<proteinExistence type="predicted"/>
<evidence type="ECO:0000256" key="5">
    <source>
        <dbReference type="ARBA" id="ARBA00022729"/>
    </source>
</evidence>
<dbReference type="Pfam" id="PF00089">
    <property type="entry name" value="Trypsin"/>
    <property type="match status" value="1"/>
</dbReference>
<evidence type="ECO:0000259" key="14">
    <source>
        <dbReference type="PROSITE" id="PS50240"/>
    </source>
</evidence>
<dbReference type="AlphaFoldDB" id="A0A8J2L9E4"/>
<evidence type="ECO:0000256" key="13">
    <source>
        <dbReference type="SAM" id="SignalP"/>
    </source>
</evidence>
<name>A0A8J2L9E4_9HEXA</name>
<dbReference type="EMBL" id="CAJVCH010416314">
    <property type="protein sequence ID" value="CAG7818268.1"/>
    <property type="molecule type" value="Genomic_DNA"/>
</dbReference>
<gene>
    <name evidence="15" type="ORF">AFUS01_LOCUS28782</name>
</gene>
<evidence type="ECO:0000256" key="6">
    <source>
        <dbReference type="ARBA" id="ARBA00022801"/>
    </source>
</evidence>
<dbReference type="OrthoDB" id="10059102at2759"/>
<comment type="subcellular location">
    <subcellularLocation>
        <location evidence="1">Secreted</location>
    </subcellularLocation>
</comment>
<dbReference type="InterPro" id="IPR050127">
    <property type="entry name" value="Serine_Proteases_S1"/>
</dbReference>
<keyword evidence="7" id="KW-0353">Hemolymph clotting</keyword>
<dbReference type="SMART" id="SM00020">
    <property type="entry name" value="Tryp_SPc"/>
    <property type="match status" value="1"/>
</dbReference>
<evidence type="ECO:0000256" key="3">
    <source>
        <dbReference type="ARBA" id="ARBA00022659"/>
    </source>
</evidence>
<dbReference type="PROSITE" id="PS00134">
    <property type="entry name" value="TRYPSIN_HIS"/>
    <property type="match status" value="1"/>
</dbReference>
<evidence type="ECO:0000256" key="8">
    <source>
        <dbReference type="ARBA" id="ARBA00022825"/>
    </source>
</evidence>
<organism evidence="15 16">
    <name type="scientific">Allacma fusca</name>
    <dbReference type="NCBI Taxonomy" id="39272"/>
    <lineage>
        <taxon>Eukaryota</taxon>
        <taxon>Metazoa</taxon>
        <taxon>Ecdysozoa</taxon>
        <taxon>Arthropoda</taxon>
        <taxon>Hexapoda</taxon>
        <taxon>Collembola</taxon>
        <taxon>Symphypleona</taxon>
        <taxon>Sminthuridae</taxon>
        <taxon>Allacma</taxon>
    </lineage>
</organism>
<keyword evidence="5 13" id="KW-0732">Signal</keyword>
<dbReference type="InterPro" id="IPR033116">
    <property type="entry name" value="TRYPSIN_SER"/>
</dbReference>
<keyword evidence="2" id="KW-0964">Secreted</keyword>
<evidence type="ECO:0000313" key="15">
    <source>
        <dbReference type="EMBL" id="CAG7818268.1"/>
    </source>
</evidence>
<reference evidence="15" key="1">
    <citation type="submission" date="2021-06" db="EMBL/GenBank/DDBJ databases">
        <authorList>
            <person name="Hodson N. C."/>
            <person name="Mongue J. A."/>
            <person name="Jaron S. K."/>
        </authorList>
    </citation>
    <scope>NUCLEOTIDE SEQUENCE</scope>
</reference>